<comment type="similarity">
    <text evidence="2 7">Belongs to the derlin family.</text>
</comment>
<dbReference type="Pfam" id="PF04511">
    <property type="entry name" value="DER1"/>
    <property type="match status" value="1"/>
</dbReference>
<feature type="transmembrane region" description="Helical" evidence="7">
    <location>
        <begin position="173"/>
        <end position="197"/>
    </location>
</feature>
<keyword evidence="3 7" id="KW-0812">Transmembrane</keyword>
<evidence type="ECO:0000256" key="3">
    <source>
        <dbReference type="ARBA" id="ARBA00022692"/>
    </source>
</evidence>
<evidence type="ECO:0000256" key="2">
    <source>
        <dbReference type="ARBA" id="ARBA00008917"/>
    </source>
</evidence>
<keyword evidence="5 7" id="KW-1133">Transmembrane helix</keyword>
<evidence type="ECO:0000313" key="8">
    <source>
        <dbReference type="EMBL" id="KAF5592457.1"/>
    </source>
</evidence>
<evidence type="ECO:0000313" key="9">
    <source>
        <dbReference type="Proteomes" id="UP000544095"/>
    </source>
</evidence>
<evidence type="ECO:0000256" key="1">
    <source>
        <dbReference type="ARBA" id="ARBA00004477"/>
    </source>
</evidence>
<dbReference type="InterPro" id="IPR035952">
    <property type="entry name" value="Rhomboid-like_sf"/>
</dbReference>
<dbReference type="EMBL" id="JAAOAR010000258">
    <property type="protein sequence ID" value="KAF5592457.1"/>
    <property type="molecule type" value="Genomic_DNA"/>
</dbReference>
<keyword evidence="9" id="KW-1185">Reference proteome</keyword>
<feature type="transmembrane region" description="Helical" evidence="7">
    <location>
        <begin position="132"/>
        <end position="153"/>
    </location>
</feature>
<evidence type="ECO:0000256" key="6">
    <source>
        <dbReference type="ARBA" id="ARBA00023136"/>
    </source>
</evidence>
<feature type="transmembrane region" description="Helical" evidence="7">
    <location>
        <begin position="94"/>
        <end position="111"/>
    </location>
</feature>
<dbReference type="AlphaFoldDB" id="A0A8H5UL55"/>
<keyword evidence="4 7" id="KW-0256">Endoplasmic reticulum</keyword>
<dbReference type="SUPFAM" id="SSF144091">
    <property type="entry name" value="Rhomboid-like"/>
    <property type="match status" value="1"/>
</dbReference>
<dbReference type="GO" id="GO:0006950">
    <property type="term" value="P:response to stress"/>
    <property type="evidence" value="ECO:0007669"/>
    <property type="project" value="UniProtKB-ARBA"/>
</dbReference>
<organism evidence="8 9">
    <name type="scientific">Fusarium pseudoanthophilum</name>
    <dbReference type="NCBI Taxonomy" id="48495"/>
    <lineage>
        <taxon>Eukaryota</taxon>
        <taxon>Fungi</taxon>
        <taxon>Dikarya</taxon>
        <taxon>Ascomycota</taxon>
        <taxon>Pezizomycotina</taxon>
        <taxon>Sordariomycetes</taxon>
        <taxon>Hypocreomycetidae</taxon>
        <taxon>Hypocreales</taxon>
        <taxon>Nectriaceae</taxon>
        <taxon>Fusarium</taxon>
        <taxon>Fusarium fujikuroi species complex</taxon>
    </lineage>
</organism>
<protein>
    <recommendedName>
        <fullName evidence="7">Derlin</fullName>
    </recommendedName>
</protein>
<reference evidence="8 9" key="1">
    <citation type="submission" date="2020-05" db="EMBL/GenBank/DDBJ databases">
        <title>Identification and distribution of gene clusters putatively required for synthesis of sphingolipid metabolism inhibitors in phylogenetically diverse species of the filamentous fungus Fusarium.</title>
        <authorList>
            <person name="Kim H.-S."/>
            <person name="Busman M."/>
            <person name="Brown D.W."/>
            <person name="Divon H."/>
            <person name="Uhlig S."/>
            <person name="Proctor R.H."/>
        </authorList>
    </citation>
    <scope>NUCLEOTIDE SEQUENCE [LARGE SCALE GENOMIC DNA]</scope>
    <source>
        <strain evidence="8 9">NRRL 25211</strain>
    </source>
</reference>
<name>A0A8H5UL55_9HYPO</name>
<comment type="function">
    <text evidence="7">May be involved in the degradation of misfolded endoplasmic reticulum (ER) luminal proteins.</text>
</comment>
<sequence>MDQVMDGGRLPLEQWFWEMPTCTRWWTTATILTSALVQCQMVTPFQLFYSFRAVFVKSQVRILPSNLFVWQTFEMRTLVLTLHLLQYWRLLTTFLYFGPFSLDLLFHVYFLQRYARLLEESSGRSPAHFSWLLLYSMASLIALSPLVSMPFLGHPLSSTLVYIWSRRNPETRLSFLGLLVFTAPYLPWVLMGFSLVLHGTIPKDEIMGVVIGHVWYFFSDVYPPLHNGSRPLDPPNWWRRLFEARPRVDADDSTNDIMVAGAREAAPREL</sequence>
<dbReference type="PANTHER" id="PTHR11009">
    <property type="entry name" value="DER1-LIKE PROTEIN, DERLIN"/>
    <property type="match status" value="1"/>
</dbReference>
<comment type="subcellular location">
    <subcellularLocation>
        <location evidence="1 7">Endoplasmic reticulum membrane</location>
        <topology evidence="1 7">Multi-pass membrane protein</topology>
    </subcellularLocation>
</comment>
<gene>
    <name evidence="8" type="ORF">FPANT_5380</name>
</gene>
<dbReference type="GO" id="GO:0005789">
    <property type="term" value="C:endoplasmic reticulum membrane"/>
    <property type="evidence" value="ECO:0007669"/>
    <property type="project" value="UniProtKB-SubCell"/>
</dbReference>
<keyword evidence="6 7" id="KW-0472">Membrane</keyword>
<evidence type="ECO:0000256" key="7">
    <source>
        <dbReference type="RuleBase" id="RU363059"/>
    </source>
</evidence>
<comment type="caution">
    <text evidence="7">Lacks conserved residue(s) required for the propagation of feature annotation.</text>
</comment>
<evidence type="ECO:0000256" key="4">
    <source>
        <dbReference type="ARBA" id="ARBA00022824"/>
    </source>
</evidence>
<accession>A0A8H5UL55</accession>
<evidence type="ECO:0000256" key="5">
    <source>
        <dbReference type="ARBA" id="ARBA00022989"/>
    </source>
</evidence>
<dbReference type="InterPro" id="IPR007599">
    <property type="entry name" value="DER1"/>
</dbReference>
<proteinExistence type="inferred from homology"/>
<dbReference type="Proteomes" id="UP000544095">
    <property type="component" value="Unassembled WGS sequence"/>
</dbReference>
<comment type="caution">
    <text evidence="8">The sequence shown here is derived from an EMBL/GenBank/DDBJ whole genome shotgun (WGS) entry which is preliminary data.</text>
</comment>